<evidence type="ECO:0000256" key="10">
    <source>
        <dbReference type="ARBA" id="ARBA00044932"/>
    </source>
</evidence>
<evidence type="ECO:0000256" key="7">
    <source>
        <dbReference type="ARBA" id="ARBA00022840"/>
    </source>
</evidence>
<dbReference type="SUPFAM" id="SSF52540">
    <property type="entry name" value="P-loop containing nucleoside triphosphate hydrolases"/>
    <property type="match status" value="1"/>
</dbReference>
<dbReference type="AlphaFoldDB" id="A0A7C4ML94"/>
<dbReference type="PROSITE" id="PS51199">
    <property type="entry name" value="SF4_HELICASE"/>
    <property type="match status" value="1"/>
</dbReference>
<dbReference type="NCBIfam" id="NF004384">
    <property type="entry name" value="PRK05748.1"/>
    <property type="match status" value="1"/>
</dbReference>
<dbReference type="InterPro" id="IPR027417">
    <property type="entry name" value="P-loop_NTPase"/>
</dbReference>
<evidence type="ECO:0000256" key="8">
    <source>
        <dbReference type="ARBA" id="ARBA00023125"/>
    </source>
</evidence>
<dbReference type="GO" id="GO:0043139">
    <property type="term" value="F:5'-3' DNA helicase activity"/>
    <property type="evidence" value="ECO:0007669"/>
    <property type="project" value="UniProtKB-EC"/>
</dbReference>
<gene>
    <name evidence="16" type="primary">dnaB</name>
    <name evidence="16" type="ORF">ENS29_01545</name>
</gene>
<dbReference type="GO" id="GO:0006269">
    <property type="term" value="P:DNA replication, synthesis of primer"/>
    <property type="evidence" value="ECO:0007669"/>
    <property type="project" value="UniProtKB-UniRule"/>
</dbReference>
<feature type="domain" description="SF4 helicase" evidence="15">
    <location>
        <begin position="188"/>
        <end position="455"/>
    </location>
</feature>
<evidence type="ECO:0000256" key="9">
    <source>
        <dbReference type="ARBA" id="ARBA00023235"/>
    </source>
</evidence>
<keyword evidence="5 13" id="KW-0378">Hydrolase</keyword>
<evidence type="ECO:0000256" key="2">
    <source>
        <dbReference type="ARBA" id="ARBA00022515"/>
    </source>
</evidence>
<dbReference type="InterPro" id="IPR016136">
    <property type="entry name" value="DNA_helicase_N/primase_C"/>
</dbReference>
<proteinExistence type="inferred from homology"/>
<dbReference type="Gene3D" id="1.10.860.10">
    <property type="entry name" value="DNAb Helicase, Chain A"/>
    <property type="match status" value="1"/>
</dbReference>
<keyword evidence="6 13" id="KW-0347">Helicase</keyword>
<evidence type="ECO:0000256" key="1">
    <source>
        <dbReference type="ARBA" id="ARBA00008428"/>
    </source>
</evidence>
<keyword evidence="8 13" id="KW-0238">DNA-binding</keyword>
<dbReference type="Pfam" id="PF00772">
    <property type="entry name" value="DnaB"/>
    <property type="match status" value="1"/>
</dbReference>
<evidence type="ECO:0000256" key="13">
    <source>
        <dbReference type="RuleBase" id="RU362085"/>
    </source>
</evidence>
<dbReference type="EC" id="5.6.2.3" evidence="12 13"/>
<dbReference type="GO" id="GO:0016787">
    <property type="term" value="F:hydrolase activity"/>
    <property type="evidence" value="ECO:0007669"/>
    <property type="project" value="UniProtKB-KW"/>
</dbReference>
<evidence type="ECO:0000256" key="4">
    <source>
        <dbReference type="ARBA" id="ARBA00022741"/>
    </source>
</evidence>
<dbReference type="InterPro" id="IPR007692">
    <property type="entry name" value="DNA_helicase_DnaB"/>
</dbReference>
<comment type="similarity">
    <text evidence="1 13">Belongs to the helicase family. DnaB subfamily.</text>
</comment>
<dbReference type="Gene3D" id="3.40.50.300">
    <property type="entry name" value="P-loop containing nucleotide triphosphate hydrolases"/>
    <property type="match status" value="1"/>
</dbReference>
<dbReference type="PANTHER" id="PTHR30153:SF2">
    <property type="entry name" value="REPLICATIVE DNA HELICASE"/>
    <property type="match status" value="1"/>
</dbReference>
<reference evidence="16" key="1">
    <citation type="journal article" date="2020" name="mSystems">
        <title>Genome- and Community-Level Interaction Insights into Carbon Utilization and Element Cycling Functions of Hydrothermarchaeota in Hydrothermal Sediment.</title>
        <authorList>
            <person name="Zhou Z."/>
            <person name="Liu Y."/>
            <person name="Xu W."/>
            <person name="Pan J."/>
            <person name="Luo Z.H."/>
            <person name="Li M."/>
        </authorList>
    </citation>
    <scope>NUCLEOTIDE SEQUENCE [LARGE SCALE GENOMIC DNA]</scope>
    <source>
        <strain evidence="16">SpSt-477</strain>
    </source>
</reference>
<keyword evidence="7 13" id="KW-0067">ATP-binding</keyword>
<keyword evidence="4 13" id="KW-0547">Nucleotide-binding</keyword>
<dbReference type="InterPro" id="IPR007694">
    <property type="entry name" value="DNA_helicase_DnaB-like_C"/>
</dbReference>
<dbReference type="GO" id="GO:0042802">
    <property type="term" value="F:identical protein binding"/>
    <property type="evidence" value="ECO:0007669"/>
    <property type="project" value="UniProtKB-ARBA"/>
</dbReference>
<dbReference type="GO" id="GO:1990077">
    <property type="term" value="C:primosome complex"/>
    <property type="evidence" value="ECO:0007669"/>
    <property type="project" value="UniProtKB-UniRule"/>
</dbReference>
<name>A0A7C4ML94_9BACT</name>
<dbReference type="PANTHER" id="PTHR30153">
    <property type="entry name" value="REPLICATIVE DNA HELICASE DNAB"/>
    <property type="match status" value="1"/>
</dbReference>
<dbReference type="InterPro" id="IPR036185">
    <property type="entry name" value="DNA_heli_DnaB-like_N_sf"/>
</dbReference>
<dbReference type="GO" id="GO:0005829">
    <property type="term" value="C:cytosol"/>
    <property type="evidence" value="ECO:0007669"/>
    <property type="project" value="TreeGrafter"/>
</dbReference>
<dbReference type="GO" id="GO:0005524">
    <property type="term" value="F:ATP binding"/>
    <property type="evidence" value="ECO:0007669"/>
    <property type="project" value="UniProtKB-UniRule"/>
</dbReference>
<organism evidence="16">
    <name type="scientific">Desulfatirhabdium butyrativorans</name>
    <dbReference type="NCBI Taxonomy" id="340467"/>
    <lineage>
        <taxon>Bacteria</taxon>
        <taxon>Pseudomonadati</taxon>
        <taxon>Thermodesulfobacteriota</taxon>
        <taxon>Desulfobacteria</taxon>
        <taxon>Desulfobacterales</taxon>
        <taxon>Desulfatirhabdiaceae</taxon>
        <taxon>Desulfatirhabdium</taxon>
    </lineage>
</organism>
<evidence type="ECO:0000313" key="16">
    <source>
        <dbReference type="EMBL" id="HGU31523.1"/>
    </source>
</evidence>
<evidence type="ECO:0000256" key="14">
    <source>
        <dbReference type="SAM" id="MobiDB-lite"/>
    </source>
</evidence>
<evidence type="ECO:0000256" key="5">
    <source>
        <dbReference type="ARBA" id="ARBA00022801"/>
    </source>
</evidence>
<comment type="catalytic activity">
    <reaction evidence="11 13">
        <text>ATP + H2O = ADP + phosphate + H(+)</text>
        <dbReference type="Rhea" id="RHEA:13065"/>
        <dbReference type="ChEBI" id="CHEBI:15377"/>
        <dbReference type="ChEBI" id="CHEBI:15378"/>
        <dbReference type="ChEBI" id="CHEBI:30616"/>
        <dbReference type="ChEBI" id="CHEBI:43474"/>
        <dbReference type="ChEBI" id="CHEBI:456216"/>
        <dbReference type="EC" id="5.6.2.3"/>
    </reaction>
</comment>
<keyword evidence="2 13" id="KW-0639">Primosome</keyword>
<comment type="caution">
    <text evidence="16">The sequence shown here is derived from an EMBL/GenBank/DDBJ whole genome shotgun (WGS) entry which is preliminary data.</text>
</comment>
<dbReference type="Pfam" id="PF03796">
    <property type="entry name" value="DnaB_C"/>
    <property type="match status" value="1"/>
</dbReference>
<protein>
    <recommendedName>
        <fullName evidence="12 13">Replicative DNA helicase</fullName>
        <ecNumber evidence="12 13">5.6.2.3</ecNumber>
    </recommendedName>
</protein>
<accession>A0A7C4ML94</accession>
<dbReference type="GO" id="GO:0003677">
    <property type="term" value="F:DNA binding"/>
    <property type="evidence" value="ECO:0007669"/>
    <property type="project" value="UniProtKB-UniRule"/>
</dbReference>
<dbReference type="CDD" id="cd00984">
    <property type="entry name" value="DnaB_C"/>
    <property type="match status" value="1"/>
</dbReference>
<evidence type="ECO:0000256" key="12">
    <source>
        <dbReference type="NCBIfam" id="TIGR00665"/>
    </source>
</evidence>
<sequence length="455" mass="50845">MSPRRSTTTTSDPSLSHLPPQNVEAEESILSAIFMDNSVLPDVVEVLRPEDFYKGAHQKIFAAILELFDRNEPVDLITLTEALKAKGHLKSIGGPSVLLHILENAPIAVNPGQYAKIIKDKASLRRLIEKSTQIVQRCFEDTGEVDEVLDFAEAAIFEVSQHKVKQAFTHIGDLIDGNIDRLQEREENKSLYTGIPTGFEGFDRLTSGLQKADLVILAARPSMGKTALALNIARNVAVESNVPCAVFSLEMSKEQLSMRMLCAEARIDTGRLRDGFFSQEDWSRITHAASVLSEAPIFIDDSADISALTIRAKARRLKLEKNLGLIIIDYLQLMKSTVSAERRDLEISDISRSIKSLAKELDIPIIALSQLNRKLEERSDKRPQLSDLRESGALEQDADIVAFIYRDEVYNREENNPNRGQAEIIVAKHRNGPTGMVPLVFLKAYTRFENPADRR</sequence>
<evidence type="ECO:0000259" key="15">
    <source>
        <dbReference type="PROSITE" id="PS51199"/>
    </source>
</evidence>
<feature type="region of interest" description="Disordered" evidence="14">
    <location>
        <begin position="1"/>
        <end position="20"/>
    </location>
</feature>
<dbReference type="FunFam" id="3.40.50.300:FF:000076">
    <property type="entry name" value="Replicative DNA helicase"/>
    <property type="match status" value="1"/>
</dbReference>
<dbReference type="InterPro" id="IPR007693">
    <property type="entry name" value="DNA_helicase_DnaB-like_N"/>
</dbReference>
<keyword evidence="3 13" id="KW-0235">DNA replication</keyword>
<evidence type="ECO:0000256" key="3">
    <source>
        <dbReference type="ARBA" id="ARBA00022705"/>
    </source>
</evidence>
<dbReference type="FunFam" id="1.10.860.10:FF:000001">
    <property type="entry name" value="Replicative DNA helicase"/>
    <property type="match status" value="1"/>
</dbReference>
<evidence type="ECO:0000256" key="6">
    <source>
        <dbReference type="ARBA" id="ARBA00022806"/>
    </source>
</evidence>
<dbReference type="SUPFAM" id="SSF48024">
    <property type="entry name" value="N-terminal domain of DnaB helicase"/>
    <property type="match status" value="1"/>
</dbReference>
<evidence type="ECO:0000256" key="11">
    <source>
        <dbReference type="ARBA" id="ARBA00048954"/>
    </source>
</evidence>
<keyword evidence="9" id="KW-0413">Isomerase</keyword>
<dbReference type="NCBIfam" id="TIGR00665">
    <property type="entry name" value="DnaB"/>
    <property type="match status" value="1"/>
</dbReference>
<comment type="function">
    <text evidence="10 13">The main replicative DNA helicase, it participates in initiation and elongation during chromosome replication. Travels ahead of the DNA replisome, separating dsDNA into templates for DNA synthesis. A processive ATP-dependent 5'-3' DNA helicase it has DNA-dependent ATPase activity.</text>
</comment>
<dbReference type="EMBL" id="DSUH01000035">
    <property type="protein sequence ID" value="HGU31523.1"/>
    <property type="molecule type" value="Genomic_DNA"/>
</dbReference>